<dbReference type="PANTHER" id="PTHR43756">
    <property type="entry name" value="CHOLINE MONOOXYGENASE, CHLOROPLASTIC"/>
    <property type="match status" value="1"/>
</dbReference>
<dbReference type="InterPro" id="IPR017941">
    <property type="entry name" value="Rieske_2Fe-2S"/>
</dbReference>
<feature type="region of interest" description="Disordered" evidence="7">
    <location>
        <begin position="346"/>
        <end position="365"/>
    </location>
</feature>
<evidence type="ECO:0000259" key="8">
    <source>
        <dbReference type="PROSITE" id="PS51296"/>
    </source>
</evidence>
<dbReference type="CDD" id="cd03469">
    <property type="entry name" value="Rieske_RO_Alpha_N"/>
    <property type="match status" value="1"/>
</dbReference>
<keyword evidence="3" id="KW-0479">Metal-binding</keyword>
<dbReference type="EMBL" id="CM002803">
    <property type="protein sequence ID" value="KEI66643.1"/>
    <property type="molecule type" value="Genomic_DNA"/>
</dbReference>
<reference evidence="9 10" key="1">
    <citation type="journal article" date="2014" name="Appl. Environ. Microbiol.">
        <title>Elucidation of insertion elements encoded on plasmids and in vitro construction of shuttle vectors from the toxic cyanobacterium Planktothrix.</title>
        <authorList>
            <person name="Christiansen G."/>
            <person name="Goesmann A."/>
            <person name="Kurmayer R."/>
        </authorList>
    </citation>
    <scope>NUCLEOTIDE SEQUENCE [LARGE SCALE GENOMIC DNA]</scope>
    <source>
        <strain evidence="9 10">NIVA-CYA 126/8</strain>
    </source>
</reference>
<organism evidence="9 10">
    <name type="scientific">Planktothrix agardhii (strain NIVA-CYA 126/8)</name>
    <dbReference type="NCBI Taxonomy" id="388467"/>
    <lineage>
        <taxon>Bacteria</taxon>
        <taxon>Bacillati</taxon>
        <taxon>Cyanobacteriota</taxon>
        <taxon>Cyanophyceae</taxon>
        <taxon>Oscillatoriophycideae</taxon>
        <taxon>Oscillatoriales</taxon>
        <taxon>Microcoleaceae</taxon>
        <taxon>Planktothrix</taxon>
    </lineage>
</organism>
<dbReference type="PATRIC" id="fig|388467.6.peg.1565"/>
<dbReference type="CDD" id="cd00680">
    <property type="entry name" value="RHO_alpha_C"/>
    <property type="match status" value="1"/>
</dbReference>
<dbReference type="GO" id="GO:0019133">
    <property type="term" value="F:choline monooxygenase activity"/>
    <property type="evidence" value="ECO:0007669"/>
    <property type="project" value="UniProtKB-EC"/>
</dbReference>
<keyword evidence="2" id="KW-0001">2Fe-2S</keyword>
<keyword evidence="5" id="KW-0408">Iron</keyword>
<gene>
    <name evidence="9" type="primary">aerC</name>
    <name evidence="9" type="ORF">A19Y_1630</name>
</gene>
<evidence type="ECO:0000256" key="4">
    <source>
        <dbReference type="ARBA" id="ARBA00023002"/>
    </source>
</evidence>
<feature type="compositionally biased region" description="Acidic residues" evidence="7">
    <location>
        <begin position="354"/>
        <end position="365"/>
    </location>
</feature>
<dbReference type="Proteomes" id="UP000027395">
    <property type="component" value="Chromosome"/>
</dbReference>
<dbReference type="PANTHER" id="PTHR43756:SF5">
    <property type="entry name" value="CHOLINE MONOOXYGENASE, CHLOROPLASTIC"/>
    <property type="match status" value="1"/>
</dbReference>
<dbReference type="InterPro" id="IPR001663">
    <property type="entry name" value="Rng_hydr_dOase-A"/>
</dbReference>
<dbReference type="GO" id="GO:0051537">
    <property type="term" value="F:2 iron, 2 sulfur cluster binding"/>
    <property type="evidence" value="ECO:0007669"/>
    <property type="project" value="UniProtKB-KW"/>
</dbReference>
<dbReference type="PROSITE" id="PS51296">
    <property type="entry name" value="RIESKE"/>
    <property type="match status" value="1"/>
</dbReference>
<dbReference type="InterPro" id="IPR015879">
    <property type="entry name" value="Ring_hydroxy_dOase_asu_C_dom"/>
</dbReference>
<evidence type="ECO:0000313" key="10">
    <source>
        <dbReference type="Proteomes" id="UP000027395"/>
    </source>
</evidence>
<dbReference type="Gene3D" id="3.90.380.10">
    <property type="entry name" value="Naphthalene 1,2-dioxygenase Alpha Subunit, Chain A, domain 1"/>
    <property type="match status" value="1"/>
</dbReference>
<evidence type="ECO:0000256" key="3">
    <source>
        <dbReference type="ARBA" id="ARBA00022723"/>
    </source>
</evidence>
<evidence type="ECO:0000256" key="1">
    <source>
        <dbReference type="ARBA" id="ARBA00001962"/>
    </source>
</evidence>
<dbReference type="Gene3D" id="2.102.10.10">
    <property type="entry name" value="Rieske [2Fe-2S] iron-sulphur domain"/>
    <property type="match status" value="1"/>
</dbReference>
<dbReference type="GO" id="GO:0005506">
    <property type="term" value="F:iron ion binding"/>
    <property type="evidence" value="ECO:0007669"/>
    <property type="project" value="InterPro"/>
</dbReference>
<dbReference type="PRINTS" id="PR00090">
    <property type="entry name" value="RNGDIOXGNASE"/>
</dbReference>
<dbReference type="STRING" id="388467.A19Y_1630"/>
<sequence length="736" mass="84378">MNQIKIKSENPNKLFINIGQQQGEIVYTGRKVAQQSQKNWDEFVTTLLEGKGNPQIGKVYQDLSLAVEQYNQECQNPVAFEVVYHYFIAKIIRLINLNPTDFPHQWYLACQTEDIPHPGDFITLKLFQEPLVIVHQEDGTIGCFLNVCTHRQSPVFEGKGCASSNKKVLCPYHGWAFDLDGNCQNAPGASRGEFGSNFDHNLYRLQEIEVKQDGEYIFVKLLSKHPEEVEIKKDYDSENIGVAIVNLLDQVSPGYAEGKSASLPEAIRLWLKIGYLEKELTFLVASLNHSSGIIPEDVNSSQETELLIESLVRELKQAILMVENQELTLKFGEILERIGLPQEREKPTKFNPFEDSELGGENDSEDELAQLNTEPLPIWIYGDTALFTLEIDHLIAPTWQFICHINEVPQAGNFTWLDIIGDRAYVLRTKEGELFAGRLKHIDERNNCPNFSLPNYGLEPIDIDIFYGFVFIRFSWEGARLKELWYQADLLKPYNLEAMQPINGIGRYDINVEVDYKLLWENFLEDYHFPMMHKGLTRRFKLSSDCEGINGMIIPMKDPPSPHLNPTERKYYDCAKSLGRHSWEHETKLQEIAAQTQSLPETLCYSAFCSMSSQEDMPMPFSLSIFPEHIQTFSIVPGGARESRFHVRSYAHPVDPNFPHSQTIKDAQLANIQLLIESLHEDIRVNYITQDSVSSKLFEKKGIFSIAELDVAKFQQAIRLKLPMTKFQNRTFLVNH</sequence>
<dbReference type="EC" id="1.14.15.7" evidence="9"/>
<name>A0A073CG28_PLAA1</name>
<keyword evidence="4 9" id="KW-0560">Oxidoreductase</keyword>
<dbReference type="Pfam" id="PF00355">
    <property type="entry name" value="Rieske"/>
    <property type="match status" value="1"/>
</dbReference>
<dbReference type="AlphaFoldDB" id="A0A073CG28"/>
<dbReference type="RefSeq" id="WP_042153475.1">
    <property type="nucleotide sequence ID" value="NZ_CM002803.1"/>
</dbReference>
<comment type="cofactor">
    <cofactor evidence="1">
        <name>Fe cation</name>
        <dbReference type="ChEBI" id="CHEBI:24875"/>
    </cofactor>
</comment>
<protein>
    <submittedName>
        <fullName evidence="9">AerC</fullName>
        <ecNumber evidence="9">1.14.15.7</ecNumber>
    </submittedName>
</protein>
<keyword evidence="10" id="KW-1185">Reference proteome</keyword>
<proteinExistence type="predicted"/>
<feature type="domain" description="Rieske" evidence="8">
    <location>
        <begin position="106"/>
        <end position="219"/>
    </location>
</feature>
<dbReference type="SUPFAM" id="SSF50022">
    <property type="entry name" value="ISP domain"/>
    <property type="match status" value="2"/>
</dbReference>
<accession>A0A073CG28</accession>
<evidence type="ECO:0000313" key="9">
    <source>
        <dbReference type="EMBL" id="KEI66643.1"/>
    </source>
</evidence>
<dbReference type="eggNOG" id="COG4638">
    <property type="taxonomic scope" value="Bacteria"/>
</dbReference>
<dbReference type="InterPro" id="IPR036922">
    <property type="entry name" value="Rieske_2Fe-2S_sf"/>
</dbReference>
<dbReference type="Pfam" id="PF00848">
    <property type="entry name" value="Ring_hydroxyl_A"/>
    <property type="match status" value="1"/>
</dbReference>
<evidence type="ECO:0000256" key="7">
    <source>
        <dbReference type="SAM" id="MobiDB-lite"/>
    </source>
</evidence>
<keyword evidence="6" id="KW-0411">Iron-sulfur</keyword>
<dbReference type="HOGENOM" id="CLU_376782_0_0_3"/>
<evidence type="ECO:0000256" key="2">
    <source>
        <dbReference type="ARBA" id="ARBA00022714"/>
    </source>
</evidence>
<evidence type="ECO:0000256" key="6">
    <source>
        <dbReference type="ARBA" id="ARBA00023014"/>
    </source>
</evidence>
<dbReference type="SUPFAM" id="SSF55961">
    <property type="entry name" value="Bet v1-like"/>
    <property type="match status" value="1"/>
</dbReference>
<evidence type="ECO:0000256" key="5">
    <source>
        <dbReference type="ARBA" id="ARBA00023004"/>
    </source>
</evidence>